<protein>
    <submittedName>
        <fullName evidence="3">GAF domain protein</fullName>
    </submittedName>
</protein>
<dbReference type="EMBL" id="AAOT01000001">
    <property type="protein sequence ID" value="EAR53087.1"/>
    <property type="molecule type" value="Genomic_DNA"/>
</dbReference>
<evidence type="ECO:0000256" key="1">
    <source>
        <dbReference type="ARBA" id="ARBA00004196"/>
    </source>
</evidence>
<dbReference type="Proteomes" id="UP000003635">
    <property type="component" value="Unassembled WGS sequence"/>
</dbReference>
<evidence type="ECO:0000313" key="3">
    <source>
        <dbReference type="EMBL" id="EAR53087.1"/>
    </source>
</evidence>
<dbReference type="RefSeq" id="WP_007255821.1">
    <property type="nucleotide sequence ID" value="NZ_CH724107.1"/>
</dbReference>
<dbReference type="AlphaFoldDB" id="Q2CJQ2"/>
<proteinExistence type="predicted"/>
<comment type="subcellular location">
    <subcellularLocation>
        <location evidence="1">Cell envelope</location>
    </subcellularLocation>
</comment>
<sequence>MLSAPTAILRRAPDGAETVLLGADKAVRLREAYAQMAQDKPSARRAGEELVVAAPAGEAVYLFLIPAIPPMAALSDGIRHLQQLAQGIEDGRGGGGDGPGAAEMQQALAVDLNRIGARRAVPRLRVMLNALTGHRAAATASAIRLRGGRAGRIVHHDRRHSRLDQEIRNLVRRCTAAGVTHAAHPAPEGQDSGIGLQCELLADRLEVASLEMHLPEGDGIALLLGDPDRRRLDASLPALVQAMTGPLRGGGKGVRWRRLVLPVLIAALLLAALVPLPVRLPATGQTIAREAEIVALLSDAFLETVLVAPGDEVAEGDPIARFNAPQLLADLSEAQLQVKVEAVNAQDALAENDYAGFQSAEQRGLIAEARVANLEDQIAALTPTAPVAGRVVQALPRGASGQFYPLGEPVATIQQVPAFDLMLAPSELDAPALEPGQSGEVYFRGLADATFPIRLASAAVPVPGQQEGEVAPMVRAEITGGPQERLITGLTGYARIEAGRAPAGVVALRYAVEWLRLRTWTLFGWRI</sequence>
<evidence type="ECO:0000256" key="2">
    <source>
        <dbReference type="ARBA" id="ARBA00023054"/>
    </source>
</evidence>
<dbReference type="HOGENOM" id="CLU_516618_0_0_5"/>
<dbReference type="GO" id="GO:0030313">
    <property type="term" value="C:cell envelope"/>
    <property type="evidence" value="ECO:0007669"/>
    <property type="project" value="UniProtKB-SubCell"/>
</dbReference>
<reference evidence="3 4" key="1">
    <citation type="journal article" date="2010" name="J. Bacteriol.">
        <title>Genome sequences of Oceanicola granulosus HTCC2516(T) and Oceanicola batsensis HTCC2597(TDelta).</title>
        <authorList>
            <person name="Thrash J.C."/>
            <person name="Cho J.C."/>
            <person name="Vergin K.L."/>
            <person name="Giovannoni S.J."/>
        </authorList>
    </citation>
    <scope>NUCLEOTIDE SEQUENCE [LARGE SCALE GENOMIC DNA]</scope>
    <source>
        <strain evidence="4">ATCC BAA-861 / DSM 15982 / KCTC 12143 / HTCC2516</strain>
    </source>
</reference>
<organism evidence="3 4">
    <name type="scientific">Oceanicola granulosus (strain ATCC BAA-861 / DSM 15982 / KCTC 12143 / HTCC2516)</name>
    <dbReference type="NCBI Taxonomy" id="314256"/>
    <lineage>
        <taxon>Bacteria</taxon>
        <taxon>Pseudomonadati</taxon>
        <taxon>Pseudomonadota</taxon>
        <taxon>Alphaproteobacteria</taxon>
        <taxon>Rhodobacterales</taxon>
        <taxon>Roseobacteraceae</taxon>
        <taxon>Oceanicola</taxon>
    </lineage>
</organism>
<name>Q2CJQ2_OCEGH</name>
<comment type="caution">
    <text evidence="3">The sequence shown here is derived from an EMBL/GenBank/DDBJ whole genome shotgun (WGS) entry which is preliminary data.</text>
</comment>
<dbReference type="OrthoDB" id="7844481at2"/>
<dbReference type="InterPro" id="IPR050465">
    <property type="entry name" value="UPF0194_transport"/>
</dbReference>
<keyword evidence="2" id="KW-0175">Coiled coil</keyword>
<evidence type="ECO:0000313" key="4">
    <source>
        <dbReference type="Proteomes" id="UP000003635"/>
    </source>
</evidence>
<dbReference type="PANTHER" id="PTHR32347">
    <property type="entry name" value="EFFLUX SYSTEM COMPONENT YKNX-RELATED"/>
    <property type="match status" value="1"/>
</dbReference>
<dbReference type="STRING" id="314256.OG2516_11506"/>
<accession>Q2CJQ2</accession>
<dbReference type="eggNOG" id="COG0845">
    <property type="taxonomic scope" value="Bacteria"/>
</dbReference>
<keyword evidence="4" id="KW-1185">Reference proteome</keyword>
<gene>
    <name evidence="3" type="ORF">OG2516_11506</name>
</gene>